<dbReference type="InterPro" id="IPR000014">
    <property type="entry name" value="PAS"/>
</dbReference>
<dbReference type="SMART" id="SM00267">
    <property type="entry name" value="GGDEF"/>
    <property type="match status" value="1"/>
</dbReference>
<evidence type="ECO:0000259" key="2">
    <source>
        <dbReference type="PROSITE" id="PS50113"/>
    </source>
</evidence>
<dbReference type="InterPro" id="IPR000160">
    <property type="entry name" value="GGDEF_dom"/>
</dbReference>
<feature type="domain" description="PAS" evidence="1">
    <location>
        <begin position="12"/>
        <end position="66"/>
    </location>
</feature>
<feature type="domain" description="PAS" evidence="1">
    <location>
        <begin position="141"/>
        <end position="211"/>
    </location>
</feature>
<dbReference type="SUPFAM" id="SSF55785">
    <property type="entry name" value="PYP-like sensor domain (PAS domain)"/>
    <property type="match status" value="2"/>
</dbReference>
<evidence type="ECO:0000313" key="6">
    <source>
        <dbReference type="Proteomes" id="UP000311008"/>
    </source>
</evidence>
<dbReference type="Pfam" id="PF00989">
    <property type="entry name" value="PAS"/>
    <property type="match status" value="2"/>
</dbReference>
<dbReference type="CDD" id="cd01949">
    <property type="entry name" value="GGDEF"/>
    <property type="match status" value="1"/>
</dbReference>
<dbReference type="SUPFAM" id="SSF55073">
    <property type="entry name" value="Nucleotide cyclase"/>
    <property type="match status" value="1"/>
</dbReference>
<dbReference type="EMBL" id="CP040946">
    <property type="protein sequence ID" value="QDC44147.1"/>
    <property type="molecule type" value="Genomic_DNA"/>
</dbReference>
<dbReference type="SMART" id="SM00086">
    <property type="entry name" value="PAC"/>
    <property type="match status" value="1"/>
</dbReference>
<feature type="domain" description="EAL" evidence="3">
    <location>
        <begin position="441"/>
        <end position="696"/>
    </location>
</feature>
<keyword evidence="6" id="KW-1185">Reference proteome</keyword>
<dbReference type="InterPro" id="IPR035965">
    <property type="entry name" value="PAS-like_dom_sf"/>
</dbReference>
<dbReference type="Gene3D" id="3.30.70.270">
    <property type="match status" value="1"/>
</dbReference>
<dbReference type="CDD" id="cd00130">
    <property type="entry name" value="PAS"/>
    <property type="match status" value="2"/>
</dbReference>
<dbReference type="Pfam" id="PF00563">
    <property type="entry name" value="EAL"/>
    <property type="match status" value="1"/>
</dbReference>
<dbReference type="Gene3D" id="3.30.450.20">
    <property type="entry name" value="PAS domain"/>
    <property type="match status" value="2"/>
</dbReference>
<organism evidence="5 6">
    <name type="scientific">Methylophilus medardicus</name>
    <dbReference type="NCBI Taxonomy" id="2588534"/>
    <lineage>
        <taxon>Bacteria</taxon>
        <taxon>Pseudomonadati</taxon>
        <taxon>Pseudomonadota</taxon>
        <taxon>Betaproteobacteria</taxon>
        <taxon>Nitrosomonadales</taxon>
        <taxon>Methylophilaceae</taxon>
        <taxon>Methylophilus</taxon>
    </lineage>
</organism>
<dbReference type="NCBIfam" id="TIGR00254">
    <property type="entry name" value="GGDEF"/>
    <property type="match status" value="1"/>
</dbReference>
<dbReference type="InterPro" id="IPR013767">
    <property type="entry name" value="PAS_fold"/>
</dbReference>
<feature type="domain" description="PAC" evidence="2">
    <location>
        <begin position="212"/>
        <end position="266"/>
    </location>
</feature>
<dbReference type="PANTHER" id="PTHR44757:SF2">
    <property type="entry name" value="BIOFILM ARCHITECTURE MAINTENANCE PROTEIN MBAA"/>
    <property type="match status" value="1"/>
</dbReference>
<dbReference type="Gene3D" id="3.20.20.450">
    <property type="entry name" value="EAL domain"/>
    <property type="match status" value="1"/>
</dbReference>
<dbReference type="PROSITE" id="PS50112">
    <property type="entry name" value="PAS"/>
    <property type="match status" value="2"/>
</dbReference>
<dbReference type="FunFam" id="3.30.70.270:FF:000001">
    <property type="entry name" value="Diguanylate cyclase domain protein"/>
    <property type="match status" value="1"/>
</dbReference>
<dbReference type="SMART" id="SM00091">
    <property type="entry name" value="PAS"/>
    <property type="match status" value="2"/>
</dbReference>
<dbReference type="RefSeq" id="WP_140003482.1">
    <property type="nucleotide sequence ID" value="NZ_CP040946.1"/>
</dbReference>
<sequence length="703" mass="79034">MRLGDSHQIAEVQHFHRILLEGVNLAILAESVEGIVLYCNASAARLLGYDAEDIIGQPLIRFLPDPVHRFQKNQLATQKVTHGPIHYQTVCAGRQSPTIKVMVTVLPILKPGGELLGFSSQLQVLEASLIQQNTINELTRYKQNLAAIVESSDDAIISKTLDGIVTSWNKAAEKIFGYSADEMVGQPMLKIFPPDRMDEETHILSKLKSGEKVDHFQTIRLHKSGKQVHISVTVSPIYDAEGNIVGASKIAKDITEKLNTEKLVWRQANYDALTNLPNRRLLMDRLAMEISQAHRELHGLTIMFIDLDHFKEVNDSLGHNIGDELLQKVSQRIRECFRQSDMLARFGGDEFVAIMPCLDQRKDIDIVCSKVLKTLNDPFTLEDGNTVYASASIGVAVYPMDGASDQEMIKHADQAMYEAKRKGRNQTKYFIPAMQVSLDKHHQLGVDLRFALQNTEFFLNYQPIIDLNTHQVVKAEALIRWKHPVLGVLGPMEFIPIAEETGIIHAIGDWVFRTAIRQLKHWQQTFQLPLQLSINKSPLQFNMGHDVPQHWLAYMQEVGLSGESLIVEITESTMMTQQDSTQNKLLSFAQAGIQVAIDDFGTGYSSLAYLNRFDIDYIKIDKAFVQDMKKDGQSFHLCEALIVMAHKLGLKVVAEGVETQEQHALLSAMQCDFGQGFFYARPLSHDDFEHLLKAQSNPSLTAA</sequence>
<proteinExistence type="predicted"/>
<dbReference type="AlphaFoldDB" id="A0A5B8CS99"/>
<evidence type="ECO:0000259" key="1">
    <source>
        <dbReference type="PROSITE" id="PS50112"/>
    </source>
</evidence>
<dbReference type="GO" id="GO:0006355">
    <property type="term" value="P:regulation of DNA-templated transcription"/>
    <property type="evidence" value="ECO:0007669"/>
    <property type="project" value="InterPro"/>
</dbReference>
<dbReference type="InterPro" id="IPR029787">
    <property type="entry name" value="Nucleotide_cyclase"/>
</dbReference>
<accession>A0A5B8CS99</accession>
<dbReference type="InterPro" id="IPR043128">
    <property type="entry name" value="Rev_trsase/Diguanyl_cyclase"/>
</dbReference>
<dbReference type="Pfam" id="PF00990">
    <property type="entry name" value="GGDEF"/>
    <property type="match status" value="1"/>
</dbReference>
<dbReference type="PROSITE" id="PS50113">
    <property type="entry name" value="PAC"/>
    <property type="match status" value="1"/>
</dbReference>
<dbReference type="CDD" id="cd01948">
    <property type="entry name" value="EAL"/>
    <property type="match status" value="1"/>
</dbReference>
<dbReference type="PROSITE" id="PS50887">
    <property type="entry name" value="GGDEF"/>
    <property type="match status" value="1"/>
</dbReference>
<dbReference type="PROSITE" id="PS50883">
    <property type="entry name" value="EAL"/>
    <property type="match status" value="1"/>
</dbReference>
<dbReference type="Proteomes" id="UP000311008">
    <property type="component" value="Chromosome"/>
</dbReference>
<dbReference type="PANTHER" id="PTHR44757">
    <property type="entry name" value="DIGUANYLATE CYCLASE DGCP"/>
    <property type="match status" value="1"/>
</dbReference>
<dbReference type="InterPro" id="IPR001633">
    <property type="entry name" value="EAL_dom"/>
</dbReference>
<feature type="domain" description="GGDEF" evidence="4">
    <location>
        <begin position="298"/>
        <end position="432"/>
    </location>
</feature>
<evidence type="ECO:0000259" key="4">
    <source>
        <dbReference type="PROSITE" id="PS50887"/>
    </source>
</evidence>
<evidence type="ECO:0000313" key="5">
    <source>
        <dbReference type="EMBL" id="QDC44147.1"/>
    </source>
</evidence>
<dbReference type="NCBIfam" id="TIGR00229">
    <property type="entry name" value="sensory_box"/>
    <property type="match status" value="2"/>
</dbReference>
<dbReference type="OrthoDB" id="9813903at2"/>
<dbReference type="SMART" id="SM00052">
    <property type="entry name" value="EAL"/>
    <property type="match status" value="1"/>
</dbReference>
<name>A0A5B8CS99_9PROT</name>
<dbReference type="GO" id="GO:0003824">
    <property type="term" value="F:catalytic activity"/>
    <property type="evidence" value="ECO:0007669"/>
    <property type="project" value="UniProtKB-ARBA"/>
</dbReference>
<protein>
    <submittedName>
        <fullName evidence="5">MEKHLA domain-containing protein</fullName>
    </submittedName>
</protein>
<dbReference type="KEGG" id="mmec:FIU01_06180"/>
<gene>
    <name evidence="5" type="ORF">FIU01_06180</name>
</gene>
<dbReference type="InterPro" id="IPR000700">
    <property type="entry name" value="PAS-assoc_C"/>
</dbReference>
<evidence type="ECO:0000259" key="3">
    <source>
        <dbReference type="PROSITE" id="PS50883"/>
    </source>
</evidence>
<dbReference type="InterPro" id="IPR035919">
    <property type="entry name" value="EAL_sf"/>
</dbReference>
<dbReference type="InterPro" id="IPR001610">
    <property type="entry name" value="PAC"/>
</dbReference>
<dbReference type="InterPro" id="IPR052155">
    <property type="entry name" value="Biofilm_reg_signaling"/>
</dbReference>
<reference evidence="6" key="1">
    <citation type="journal article" date="2019" name="ISME J.">
        <title>Evolution in action: habitat transition from sediment to the pelagial leads to genome streamlining in Methylophilaceae.</title>
        <authorList>
            <person name="Salcher M."/>
            <person name="Schaefle D."/>
            <person name="Kaspar M."/>
            <person name="Neuenschwander S.M."/>
            <person name="Ghai R."/>
        </authorList>
    </citation>
    <scope>NUCLEOTIDE SEQUENCE [LARGE SCALE GENOMIC DNA]</scope>
    <source>
        <strain evidence="6">MMS-M-51</strain>
    </source>
</reference>
<dbReference type="SUPFAM" id="SSF141868">
    <property type="entry name" value="EAL domain-like"/>
    <property type="match status" value="1"/>
</dbReference>